<name>A0A5C5BGF6_9MICO</name>
<keyword evidence="3" id="KW-1185">Reference proteome</keyword>
<evidence type="ECO:0000313" key="3">
    <source>
        <dbReference type="Proteomes" id="UP000313849"/>
    </source>
</evidence>
<evidence type="ECO:0000313" key="2">
    <source>
        <dbReference type="EMBL" id="TNU76526.1"/>
    </source>
</evidence>
<gene>
    <name evidence="2" type="ORF">FH969_03065</name>
</gene>
<dbReference type="Proteomes" id="UP000313849">
    <property type="component" value="Unassembled WGS sequence"/>
</dbReference>
<dbReference type="OrthoDB" id="3541690at2"/>
<dbReference type="AlphaFoldDB" id="A0A5C5BGF6"/>
<accession>A0A5C5BGF6</accession>
<proteinExistence type="predicted"/>
<dbReference type="Gene3D" id="1.20.5.340">
    <property type="match status" value="1"/>
</dbReference>
<dbReference type="RefSeq" id="WP_139986028.1">
    <property type="nucleotide sequence ID" value="NZ_DAMDJA010000033.1"/>
</dbReference>
<protein>
    <submittedName>
        <fullName evidence="2">Uncharacterized protein</fullName>
    </submittedName>
</protein>
<organism evidence="2 3">
    <name type="scientific">Miniimonas arenae</name>
    <dbReference type="NCBI Taxonomy" id="676201"/>
    <lineage>
        <taxon>Bacteria</taxon>
        <taxon>Bacillati</taxon>
        <taxon>Actinomycetota</taxon>
        <taxon>Actinomycetes</taxon>
        <taxon>Micrococcales</taxon>
        <taxon>Beutenbergiaceae</taxon>
        <taxon>Miniimonas</taxon>
    </lineage>
</organism>
<dbReference type="EMBL" id="VENP01000006">
    <property type="protein sequence ID" value="TNU76526.1"/>
    <property type="molecule type" value="Genomic_DNA"/>
</dbReference>
<reference evidence="2 3" key="1">
    <citation type="submission" date="2019-06" db="EMBL/GenBank/DDBJ databases">
        <title>Draft genome sequence of Miniimonas arenae KCTC 19750T isolated from sea sand.</title>
        <authorList>
            <person name="Park S.-J."/>
        </authorList>
    </citation>
    <scope>NUCLEOTIDE SEQUENCE [LARGE SCALE GENOMIC DNA]</scope>
    <source>
        <strain evidence="2 3">KCTC 19750</strain>
    </source>
</reference>
<keyword evidence="1" id="KW-0175">Coiled coil</keyword>
<evidence type="ECO:0000256" key="1">
    <source>
        <dbReference type="SAM" id="Coils"/>
    </source>
</evidence>
<feature type="coiled-coil region" evidence="1">
    <location>
        <begin position="186"/>
        <end position="262"/>
    </location>
</feature>
<comment type="caution">
    <text evidence="2">The sequence shown here is derived from an EMBL/GenBank/DDBJ whole genome shotgun (WGS) entry which is preliminary data.</text>
</comment>
<sequence length="263" mass="28987">MPSDWVEELVTLLYRVDPEDFVTERARYAAQVRAAGDEVGAARLRRLPKPTIAASWVNRLAVHWPEELEQLLAVGESLREATSTRDRSRLAALDRERRTRTDALVSLLWHLGEEEAAAGRRGPSPESLARVVEMLTAAVMDPEVAEQVRRGQVARTVVHEGFGVVGPDDGVPAPTVRHLRPGADQVARATADLVDAENRLTAATDTVGSLESMVTSLDAEIAALEHDRDAARENLATWQRTRTEAERAVRTARQRLDALTDEP</sequence>